<evidence type="ECO:0000259" key="1">
    <source>
        <dbReference type="Pfam" id="PF01936"/>
    </source>
</evidence>
<evidence type="ECO:0000313" key="3">
    <source>
        <dbReference type="Proteomes" id="UP000007939"/>
    </source>
</evidence>
<reference evidence="2 3" key="2">
    <citation type="journal article" date="2012" name="Stand. Genomic Sci.">
        <title>Complete genome sequence of the termite hindgut bacterium Spirochaeta coccoides type strain (SPN1(T)), reclassification in the genus Sphaerochaeta as Sphaerochaeta coccoides comb. nov. and emendations of the family Spirochaetaceae and the genus Sphaerochaeta.</title>
        <authorList>
            <person name="Abt B."/>
            <person name="Han C."/>
            <person name="Scheuner C."/>
            <person name="Lu M."/>
            <person name="Lapidus A."/>
            <person name="Nolan M."/>
            <person name="Lucas S."/>
            <person name="Hammon N."/>
            <person name="Deshpande S."/>
            <person name="Cheng J.F."/>
            <person name="Tapia R."/>
            <person name="Goodwin L.A."/>
            <person name="Pitluck S."/>
            <person name="Liolios K."/>
            <person name="Pagani I."/>
            <person name="Ivanova N."/>
            <person name="Mavromatis K."/>
            <person name="Mikhailova N."/>
            <person name="Huntemann M."/>
            <person name="Pati A."/>
            <person name="Chen A."/>
            <person name="Palaniappan K."/>
            <person name="Land M."/>
            <person name="Hauser L."/>
            <person name="Brambilla E.M."/>
            <person name="Rohde M."/>
            <person name="Spring S."/>
            <person name="Gronow S."/>
            <person name="Goker M."/>
            <person name="Woyke T."/>
            <person name="Bristow J."/>
            <person name="Eisen J.A."/>
            <person name="Markowitz V."/>
            <person name="Hugenholtz P."/>
            <person name="Kyrpides N.C."/>
            <person name="Klenk H.P."/>
            <person name="Detter J.C."/>
        </authorList>
    </citation>
    <scope>NUCLEOTIDE SEQUENCE [LARGE SCALE GENOMIC DNA]</scope>
    <source>
        <strain evidence="3">ATCC BAA-1237 / DSM 17374 / SPN1</strain>
    </source>
</reference>
<dbReference type="GO" id="GO:0004540">
    <property type="term" value="F:RNA nuclease activity"/>
    <property type="evidence" value="ECO:0007669"/>
    <property type="project" value="InterPro"/>
</dbReference>
<accession>F4GHY2</accession>
<dbReference type="Gene3D" id="3.40.50.1010">
    <property type="entry name" value="5'-nuclease"/>
    <property type="match status" value="1"/>
</dbReference>
<dbReference type="OrthoDB" id="9783963at2"/>
<dbReference type="HOGENOM" id="CLU_1097832_0_0_12"/>
<dbReference type="eggNOG" id="COG1432">
    <property type="taxonomic scope" value="Bacteria"/>
</dbReference>
<protein>
    <recommendedName>
        <fullName evidence="1">NYN domain-containing protein</fullName>
    </recommendedName>
</protein>
<dbReference type="RefSeq" id="WP_013739491.1">
    <property type="nucleotide sequence ID" value="NC_015436.1"/>
</dbReference>
<dbReference type="Pfam" id="PF01936">
    <property type="entry name" value="NYN"/>
    <property type="match status" value="1"/>
</dbReference>
<dbReference type="PANTHER" id="PTHR35811">
    <property type="entry name" value="SLR1870 PROTEIN"/>
    <property type="match status" value="1"/>
</dbReference>
<dbReference type="KEGG" id="scc:Spico_0871"/>
<organism evidence="2 3">
    <name type="scientific">Parasphaerochaeta coccoides (strain ATCC BAA-1237 / DSM 17374 / SPN1)</name>
    <name type="common">Sphaerochaeta coccoides</name>
    <dbReference type="NCBI Taxonomy" id="760011"/>
    <lineage>
        <taxon>Bacteria</taxon>
        <taxon>Pseudomonadati</taxon>
        <taxon>Spirochaetota</taxon>
        <taxon>Spirochaetia</taxon>
        <taxon>Spirochaetales</taxon>
        <taxon>Sphaerochaetaceae</taxon>
        <taxon>Parasphaerochaeta</taxon>
    </lineage>
</organism>
<gene>
    <name evidence="2" type="ordered locus">Spico_0871</name>
</gene>
<name>F4GHY2_PARC1</name>
<keyword evidence="3" id="KW-1185">Reference proteome</keyword>
<dbReference type="AlphaFoldDB" id="F4GHY2"/>
<dbReference type="EMBL" id="CP002659">
    <property type="protein sequence ID" value="AEC02095.1"/>
    <property type="molecule type" value="Genomic_DNA"/>
</dbReference>
<dbReference type="STRING" id="760011.Spico_0871"/>
<dbReference type="InterPro" id="IPR021139">
    <property type="entry name" value="NYN"/>
</dbReference>
<sequence>MKRKNNAVYIDLENIPANLDVKNLFDELTLKHNAEDDEENIFVTKMACGNSSAIKKLERKLAEYNFIIRDTPPITSAYKNRADLIISLEALETIITNTPSIDRYVFITSDSDFTVIMEMLRKYGKEVYLVTKESVASKPIFNNCCDEILLLEDFLTGVQEKNTGGRNAGKVEAKKDEPKGPTNDAIVYGIMEKILETIEPDAWQYVSLIGSRCHQMDKSRIIGRSSYKTWGNLLGEFEKKRIIERRKGDKGHPEIRKLTGGVSVS</sequence>
<dbReference type="Proteomes" id="UP000007939">
    <property type="component" value="Chromosome"/>
</dbReference>
<dbReference type="PANTHER" id="PTHR35811:SF1">
    <property type="entry name" value="HTH OST-TYPE DOMAIN-CONTAINING PROTEIN"/>
    <property type="match status" value="1"/>
</dbReference>
<reference evidence="3" key="1">
    <citation type="submission" date="2011-04" db="EMBL/GenBank/DDBJ databases">
        <title>The complete genome of Spirochaeta coccoides DSM 17374.</title>
        <authorList>
            <person name="Lucas S."/>
            <person name="Copeland A."/>
            <person name="Lapidus A."/>
            <person name="Bruce D."/>
            <person name="Goodwin L."/>
            <person name="Pitluck S."/>
            <person name="Peters L."/>
            <person name="Kyrpides N."/>
            <person name="Mavromatis K."/>
            <person name="Pagani I."/>
            <person name="Ivanova N."/>
            <person name="Ovchinnikova G."/>
            <person name="Lu M."/>
            <person name="Detter J.C."/>
            <person name="Tapia R."/>
            <person name="Han C."/>
            <person name="Land M."/>
            <person name="Hauser L."/>
            <person name="Markowitz V."/>
            <person name="Cheng J.-F."/>
            <person name="Hugenholtz P."/>
            <person name="Woyke T."/>
            <person name="Wu D."/>
            <person name="Spring S."/>
            <person name="Schroeder M."/>
            <person name="Brambilla E."/>
            <person name="Klenk H.-P."/>
            <person name="Eisen J.A."/>
        </authorList>
    </citation>
    <scope>NUCLEOTIDE SEQUENCE [LARGE SCALE GENOMIC DNA]</scope>
    <source>
        <strain evidence="3">ATCC BAA-1237 / DSM 17374 / SPN1</strain>
    </source>
</reference>
<evidence type="ECO:0000313" key="2">
    <source>
        <dbReference type="EMBL" id="AEC02095.1"/>
    </source>
</evidence>
<proteinExistence type="predicted"/>
<feature type="domain" description="NYN" evidence="1">
    <location>
        <begin position="7"/>
        <end position="148"/>
    </location>
</feature>